<dbReference type="Proteomes" id="UP000256269">
    <property type="component" value="Unassembled WGS sequence"/>
</dbReference>
<keyword evidence="1" id="KW-0175">Coiled coil</keyword>
<proteinExistence type="predicted"/>
<dbReference type="RefSeq" id="WP_116182289.1">
    <property type="nucleotide sequence ID" value="NZ_CP144378.1"/>
</dbReference>
<dbReference type="AlphaFoldDB" id="A0A3E0G5N2"/>
<dbReference type="OrthoDB" id="3579913at2"/>
<reference evidence="2 3" key="1">
    <citation type="submission" date="2018-08" db="EMBL/GenBank/DDBJ databases">
        <title>Genomic Encyclopedia of Archaeal and Bacterial Type Strains, Phase II (KMG-II): from individual species to whole genera.</title>
        <authorList>
            <person name="Goeker M."/>
        </authorList>
    </citation>
    <scope>NUCLEOTIDE SEQUENCE [LARGE SCALE GENOMIC DNA]</scope>
    <source>
        <strain evidence="2 3">DSM 45791</strain>
    </source>
</reference>
<evidence type="ECO:0000313" key="2">
    <source>
        <dbReference type="EMBL" id="REH18082.1"/>
    </source>
</evidence>
<accession>A0A3E0G5N2</accession>
<name>A0A3E0G5N2_9PSEU</name>
<protein>
    <recommendedName>
        <fullName evidence="4">Chromosome segregation ATPase</fullName>
    </recommendedName>
</protein>
<sequence length="395" mass="42912">MTETTESAPPGGSTEVRTCGYSQCGRVLPAQDRPGRKSAYCEDRRWEGNKTCKQMAQQERNALKVAGLEVPLTAYREVADRVVPVLESVQAQITGPLGELREALRQVEDGALARVQDEENTARIATERADAAVAERDKAFTARDNALAEAKAAREAKIVAERLQREGIADAEQKADRAWQRALEYEGAKTAAEAALTEVRANLEAQVGRYDHLSERFDTVQNANKELTSENTTLKANIKAAEQRATEADTKAAEATQLAEQRAGEVAAAREAQAAAEGERGRIQAENERLVAEVGTLRTALDTEKGTVSELRQQLAAAEGREQGLIGERDAAQTAVTELRDELTTEKGATAELRQQLAEQQTALDEARRLLAEATARAGTVEELRVLITQAAPKK</sequence>
<feature type="coiled-coil region" evidence="1">
    <location>
        <begin position="210"/>
        <end position="258"/>
    </location>
</feature>
<feature type="coiled-coil region" evidence="1">
    <location>
        <begin position="350"/>
        <end position="384"/>
    </location>
</feature>
<comment type="caution">
    <text evidence="2">The sequence shown here is derived from an EMBL/GenBank/DDBJ whole genome shotgun (WGS) entry which is preliminary data.</text>
</comment>
<evidence type="ECO:0000313" key="3">
    <source>
        <dbReference type="Proteomes" id="UP000256269"/>
    </source>
</evidence>
<evidence type="ECO:0000256" key="1">
    <source>
        <dbReference type="SAM" id="Coils"/>
    </source>
</evidence>
<gene>
    <name evidence="2" type="ORF">BCF44_13869</name>
</gene>
<keyword evidence="3" id="KW-1185">Reference proteome</keyword>
<organism evidence="2 3">
    <name type="scientific">Kutzneria buriramensis</name>
    <dbReference type="NCBI Taxonomy" id="1045776"/>
    <lineage>
        <taxon>Bacteria</taxon>
        <taxon>Bacillati</taxon>
        <taxon>Actinomycetota</taxon>
        <taxon>Actinomycetes</taxon>
        <taxon>Pseudonocardiales</taxon>
        <taxon>Pseudonocardiaceae</taxon>
        <taxon>Kutzneria</taxon>
    </lineage>
</organism>
<evidence type="ECO:0008006" key="4">
    <source>
        <dbReference type="Google" id="ProtNLM"/>
    </source>
</evidence>
<dbReference type="EMBL" id="QUNO01000038">
    <property type="protein sequence ID" value="REH18082.1"/>
    <property type="molecule type" value="Genomic_DNA"/>
</dbReference>